<keyword evidence="2" id="KW-1185">Reference proteome</keyword>
<accession>A0ABM3LMG0</accession>
<reference evidence="3" key="1">
    <citation type="submission" date="2025-08" db="UniProtKB">
        <authorList>
            <consortium name="RefSeq"/>
        </authorList>
    </citation>
    <scope>IDENTIFICATION</scope>
</reference>
<organism evidence="2 3">
    <name type="scientific">Bicyclus anynana</name>
    <name type="common">Squinting bush brown butterfly</name>
    <dbReference type="NCBI Taxonomy" id="110368"/>
    <lineage>
        <taxon>Eukaryota</taxon>
        <taxon>Metazoa</taxon>
        <taxon>Ecdysozoa</taxon>
        <taxon>Arthropoda</taxon>
        <taxon>Hexapoda</taxon>
        <taxon>Insecta</taxon>
        <taxon>Pterygota</taxon>
        <taxon>Neoptera</taxon>
        <taxon>Endopterygota</taxon>
        <taxon>Lepidoptera</taxon>
        <taxon>Glossata</taxon>
        <taxon>Ditrysia</taxon>
        <taxon>Papilionoidea</taxon>
        <taxon>Nymphalidae</taxon>
        <taxon>Satyrinae</taxon>
        <taxon>Satyrini</taxon>
        <taxon>Mycalesina</taxon>
        <taxon>Bicyclus</taxon>
    </lineage>
</organism>
<evidence type="ECO:0000313" key="3">
    <source>
        <dbReference type="RefSeq" id="XP_052740264.1"/>
    </source>
</evidence>
<dbReference type="Pfam" id="PF04003">
    <property type="entry name" value="Utp12"/>
    <property type="match status" value="1"/>
</dbReference>
<sequence length="109" mass="12657">MLPALLERADHAELLCRLALFLLRVHRAPLVASRGLLKHLIQIQAKATMRLTEQRDMVGYNLHALQWMRRDIEAADNEQLFHDATVARRTRDKRARTRQAVKRPIVTVT</sequence>
<name>A0ABM3LMG0_BICAN</name>
<protein>
    <submittedName>
        <fullName evidence="3">WD repeat-containing protein 3-like</fullName>
    </submittedName>
</protein>
<feature type="domain" description="Small-subunit processome Utp12" evidence="1">
    <location>
        <begin position="5"/>
        <end position="69"/>
    </location>
</feature>
<dbReference type="RefSeq" id="XP_052740264.1">
    <property type="nucleotide sequence ID" value="XM_052884304.1"/>
</dbReference>
<evidence type="ECO:0000259" key="1">
    <source>
        <dbReference type="Pfam" id="PF04003"/>
    </source>
</evidence>
<evidence type="ECO:0000313" key="2">
    <source>
        <dbReference type="Proteomes" id="UP001652582"/>
    </source>
</evidence>
<dbReference type="InterPro" id="IPR007148">
    <property type="entry name" value="SSU_processome_Utp12"/>
</dbReference>
<proteinExistence type="predicted"/>
<gene>
    <name evidence="3" type="primary">LOC128198498</name>
</gene>
<dbReference type="Proteomes" id="UP001652582">
    <property type="component" value="Chromosome 11"/>
</dbReference>
<dbReference type="GeneID" id="128198498"/>